<dbReference type="EMBL" id="KZ857381">
    <property type="protein sequence ID" value="RDX55838.1"/>
    <property type="molecule type" value="Genomic_DNA"/>
</dbReference>
<evidence type="ECO:0000256" key="1">
    <source>
        <dbReference type="SAM" id="MobiDB-lite"/>
    </source>
</evidence>
<organism evidence="2 3">
    <name type="scientific">Lentinus brumalis</name>
    <dbReference type="NCBI Taxonomy" id="2498619"/>
    <lineage>
        <taxon>Eukaryota</taxon>
        <taxon>Fungi</taxon>
        <taxon>Dikarya</taxon>
        <taxon>Basidiomycota</taxon>
        <taxon>Agaricomycotina</taxon>
        <taxon>Agaricomycetes</taxon>
        <taxon>Polyporales</taxon>
        <taxon>Polyporaceae</taxon>
        <taxon>Lentinus</taxon>
    </lineage>
</organism>
<feature type="region of interest" description="Disordered" evidence="1">
    <location>
        <begin position="365"/>
        <end position="396"/>
    </location>
</feature>
<sequence length="583" mass="67638">MQSLTKRWQPSASHPTSMARPNTLAELVEEPFGPYWENEALSEALRSTTVKNPVVLRCLTLESGGVITGLSECEASMPEKNKERFEKHPPRLMGYLQIRHLWWLKPDIVREIEAELRERDIQARRSPSNPHPQPSHLTLKALYSPTPGFRTGQYKIKVTIQAQMGGTASWLLSKDVPDGLRVSSRARNYRVESMMINTYELSRLYLSRWGLYVCLQRLVELERSAGTLIPPEERTPDWYIDSYFKHYAYHSSGRQYRAVHTESDSDIEPGTNGRMKDRREHPLRHVSRAEMESYLAQHAVWLIQETRLMRRTAKRLFDPDRWQEEWLPDVRHTRAQAAEAGRRWGLWEGSEVLLEDIEGIALPSAPSKKKKRTTNKSKTGAMAQAHSNAHGDDRDLYDDDAMYVDGRFPDPTSLREYDPDFSPPSSDNEAPPTSDEEEDANAVPVHCPDPEIIALIPASFRHRPLPCASLKWKCTECDYVIDLLNLTLYDMNNPKISYSVMERLLLKEWNMFTDEDKWAYDAFLHMVDKHHQAHLEEWGIVFRRTPGGWMADWKDGRHPQRSRLRQVKVDDRRQKAMVKTEEL</sequence>
<evidence type="ECO:0000313" key="3">
    <source>
        <dbReference type="Proteomes" id="UP000256964"/>
    </source>
</evidence>
<gene>
    <name evidence="2" type="ORF">OH76DRAFT_574870</name>
</gene>
<feature type="region of interest" description="Disordered" evidence="1">
    <location>
        <begin position="1"/>
        <end position="21"/>
    </location>
</feature>
<name>A0A371DTL6_9APHY</name>
<proteinExistence type="predicted"/>
<accession>A0A371DTL6</accession>
<reference evidence="2 3" key="1">
    <citation type="journal article" date="2018" name="Biotechnol. Biofuels">
        <title>Integrative visual omics of the white-rot fungus Polyporus brumalis exposes the biotechnological potential of its oxidative enzymes for delignifying raw plant biomass.</title>
        <authorList>
            <person name="Miyauchi S."/>
            <person name="Rancon A."/>
            <person name="Drula E."/>
            <person name="Hage H."/>
            <person name="Chaduli D."/>
            <person name="Favel A."/>
            <person name="Grisel S."/>
            <person name="Henrissat B."/>
            <person name="Herpoel-Gimbert I."/>
            <person name="Ruiz-Duenas F.J."/>
            <person name="Chevret D."/>
            <person name="Hainaut M."/>
            <person name="Lin J."/>
            <person name="Wang M."/>
            <person name="Pangilinan J."/>
            <person name="Lipzen A."/>
            <person name="Lesage-Meessen L."/>
            <person name="Navarro D."/>
            <person name="Riley R."/>
            <person name="Grigoriev I.V."/>
            <person name="Zhou S."/>
            <person name="Raouche S."/>
            <person name="Rosso M.N."/>
        </authorList>
    </citation>
    <scope>NUCLEOTIDE SEQUENCE [LARGE SCALE GENOMIC DNA]</scope>
    <source>
        <strain evidence="2 3">BRFM 1820</strain>
    </source>
</reference>
<feature type="region of interest" description="Disordered" evidence="1">
    <location>
        <begin position="408"/>
        <end position="442"/>
    </location>
</feature>
<dbReference type="Proteomes" id="UP000256964">
    <property type="component" value="Unassembled WGS sequence"/>
</dbReference>
<evidence type="ECO:0000313" key="2">
    <source>
        <dbReference type="EMBL" id="RDX55838.1"/>
    </source>
</evidence>
<protein>
    <submittedName>
        <fullName evidence="2">Uncharacterized protein</fullName>
    </submittedName>
</protein>
<dbReference type="OrthoDB" id="3226250at2759"/>
<feature type="compositionally biased region" description="Polar residues" evidence="1">
    <location>
        <begin position="1"/>
        <end position="20"/>
    </location>
</feature>
<dbReference type="AlphaFoldDB" id="A0A371DTL6"/>
<keyword evidence="3" id="KW-1185">Reference proteome</keyword>